<sequence>MLDNRQLRNHFDDVLARVKRRGDTFGLEKFPVLDEKRRELIQRTEDLKGRRNEVSKQIPQLKKAGEPADELILEMRQVGDQIKQLDDDLRQVEEELEAILLRVPNLLHESVPNGLSEDDNVEERRWGDVPAFSFEAKPHWDLANDLELLDFERAAKVTGSRFVFYKGAGARLERALINFMIDLHEDQHGYEEVLPPHIVNRDSLQGTGQFPKFEEDVFAVNVEGYYLIPTAEVPVTNLYRDEILPEDALPKSYVAFSTNFRSEAGSAGRDTRGLIRQHQFNKVELIKFVKPEDSYAALEEMTQHAENVLKALKLPYRVITLCAGDTGFSAAKTYDIEVWLPSYNEYKEISSASNTEAFQAQRASIRYRAENGKPEHLHTLNASGLAIGRTVAAVMENYQQADGSIAIPEVLQPYMGNRKKIEKNA</sequence>
<dbReference type="GO" id="GO:0004828">
    <property type="term" value="F:serine-tRNA ligase activity"/>
    <property type="evidence" value="ECO:0007669"/>
    <property type="project" value="UniProtKB-UniRule"/>
</dbReference>
<dbReference type="InterPro" id="IPR002317">
    <property type="entry name" value="Ser-tRNA-ligase_type_1"/>
</dbReference>
<evidence type="ECO:0000256" key="5">
    <source>
        <dbReference type="ARBA" id="ARBA00022598"/>
    </source>
</evidence>
<dbReference type="InterPro" id="IPR010978">
    <property type="entry name" value="tRNA-bd_arm"/>
</dbReference>
<feature type="binding site" evidence="12">
    <location>
        <position position="383"/>
    </location>
    <ligand>
        <name>L-serine</name>
        <dbReference type="ChEBI" id="CHEBI:33384"/>
    </ligand>
</feature>
<evidence type="ECO:0000256" key="7">
    <source>
        <dbReference type="ARBA" id="ARBA00022840"/>
    </source>
</evidence>
<comment type="function">
    <text evidence="12">Catalyzes the attachment of serine to tRNA(Ser). Is also able to aminoacylate tRNA(Sec) with serine, to form the misacylated tRNA L-seryl-tRNA(Sec), which will be further converted into selenocysteinyl-tRNA(Sec).</text>
</comment>
<evidence type="ECO:0000256" key="14">
    <source>
        <dbReference type="PIRSR" id="PIRSR001529-2"/>
    </source>
</evidence>
<feature type="domain" description="Aminoacyl-transfer RNA synthetases class-II family profile" evidence="16">
    <location>
        <begin position="171"/>
        <end position="408"/>
    </location>
</feature>
<dbReference type="InterPro" id="IPR045864">
    <property type="entry name" value="aa-tRNA-synth_II/BPL/LPL"/>
</dbReference>
<evidence type="ECO:0000313" key="18">
    <source>
        <dbReference type="Proteomes" id="UP000295632"/>
    </source>
</evidence>
<dbReference type="NCBIfam" id="TIGR00414">
    <property type="entry name" value="serS"/>
    <property type="match status" value="1"/>
</dbReference>
<dbReference type="InterPro" id="IPR042103">
    <property type="entry name" value="SerRS_1_N_sf"/>
</dbReference>
<comment type="pathway">
    <text evidence="2 12">Aminoacyl-tRNA biosynthesis; selenocysteinyl-tRNA(Sec) biosynthesis; L-seryl-tRNA(Sec) from L-serine and tRNA(Sec): step 1/1.</text>
</comment>
<dbReference type="AlphaFoldDB" id="A0A4V6PWG1"/>
<dbReference type="CDD" id="cd00770">
    <property type="entry name" value="SerRS_core"/>
    <property type="match status" value="1"/>
</dbReference>
<dbReference type="GO" id="GO:0140096">
    <property type="term" value="F:catalytic activity, acting on a protein"/>
    <property type="evidence" value="ECO:0007669"/>
    <property type="project" value="UniProtKB-ARBA"/>
</dbReference>
<keyword evidence="18" id="KW-1185">Reference proteome</keyword>
<comment type="similarity">
    <text evidence="3 12">Belongs to the class-II aminoacyl-tRNA synthetase family. Type-1 seryl-tRNA synthetase subfamily.</text>
</comment>
<dbReference type="SUPFAM" id="SSF46589">
    <property type="entry name" value="tRNA-binding arm"/>
    <property type="match status" value="1"/>
</dbReference>
<feature type="binding site" evidence="12 13">
    <location>
        <position position="284"/>
    </location>
    <ligand>
        <name>L-serine</name>
        <dbReference type="ChEBI" id="CHEBI:33384"/>
    </ligand>
</feature>
<dbReference type="Pfam" id="PF00587">
    <property type="entry name" value="tRNA-synt_2b"/>
    <property type="match status" value="1"/>
</dbReference>
<evidence type="ECO:0000256" key="13">
    <source>
        <dbReference type="PIRSR" id="PIRSR001529-1"/>
    </source>
</evidence>
<dbReference type="GO" id="GO:0005524">
    <property type="term" value="F:ATP binding"/>
    <property type="evidence" value="ECO:0007669"/>
    <property type="project" value="UniProtKB-UniRule"/>
</dbReference>
<comment type="caution">
    <text evidence="17">The sequence shown here is derived from an EMBL/GenBank/DDBJ whole genome shotgun (WGS) entry which is preliminary data.</text>
</comment>
<keyword evidence="4 12" id="KW-0963">Cytoplasm</keyword>
<dbReference type="SUPFAM" id="SSF55681">
    <property type="entry name" value="Class II aaRS and biotin synthetases"/>
    <property type="match status" value="1"/>
</dbReference>
<evidence type="ECO:0000313" key="17">
    <source>
        <dbReference type="EMBL" id="TDQ38327.1"/>
    </source>
</evidence>
<feature type="binding site" evidence="12">
    <location>
        <begin position="230"/>
        <end position="232"/>
    </location>
    <ligand>
        <name>L-serine</name>
        <dbReference type="ChEBI" id="CHEBI:33384"/>
    </ligand>
</feature>
<evidence type="ECO:0000256" key="4">
    <source>
        <dbReference type="ARBA" id="ARBA00022490"/>
    </source>
</evidence>
<dbReference type="GO" id="GO:0006434">
    <property type="term" value="P:seryl-tRNA aminoacylation"/>
    <property type="evidence" value="ECO:0007669"/>
    <property type="project" value="UniProtKB-UniRule"/>
</dbReference>
<dbReference type="Gene3D" id="3.30.930.10">
    <property type="entry name" value="Bira Bifunctional Protein, Domain 2"/>
    <property type="match status" value="1"/>
</dbReference>
<feature type="binding site" evidence="12 14">
    <location>
        <begin position="261"/>
        <end position="263"/>
    </location>
    <ligand>
        <name>ATP</name>
        <dbReference type="ChEBI" id="CHEBI:30616"/>
    </ligand>
</feature>
<keyword evidence="7 12" id="KW-0067">ATP-binding</keyword>
<evidence type="ECO:0000256" key="2">
    <source>
        <dbReference type="ARBA" id="ARBA00005045"/>
    </source>
</evidence>
<reference evidence="17 18" key="1">
    <citation type="submission" date="2019-03" db="EMBL/GenBank/DDBJ databases">
        <title>Genomic Encyclopedia of Type Strains, Phase IV (KMG-IV): sequencing the most valuable type-strain genomes for metagenomic binning, comparative biology and taxonomic classification.</title>
        <authorList>
            <person name="Goeker M."/>
        </authorList>
    </citation>
    <scope>NUCLEOTIDE SEQUENCE [LARGE SCALE GENOMIC DNA]</scope>
    <source>
        <strain evidence="17 18">DSM 28697</strain>
    </source>
</reference>
<evidence type="ECO:0000256" key="8">
    <source>
        <dbReference type="ARBA" id="ARBA00022917"/>
    </source>
</evidence>
<evidence type="ECO:0000256" key="11">
    <source>
        <dbReference type="ARBA" id="ARBA00048823"/>
    </source>
</evidence>
<dbReference type="PIRSF" id="PIRSF001529">
    <property type="entry name" value="Ser-tRNA-synth_IIa"/>
    <property type="match status" value="1"/>
</dbReference>
<dbReference type="HAMAP" id="MF_00176">
    <property type="entry name" value="Ser_tRNA_synth_type1"/>
    <property type="match status" value="1"/>
</dbReference>
<dbReference type="Gene3D" id="1.10.287.40">
    <property type="entry name" value="Serine-tRNA synthetase, tRNA binding domain"/>
    <property type="match status" value="1"/>
</dbReference>
<evidence type="ECO:0000256" key="9">
    <source>
        <dbReference type="ARBA" id="ARBA00023146"/>
    </source>
</evidence>
<keyword evidence="6 12" id="KW-0547">Nucleotide-binding</keyword>
<evidence type="ECO:0000256" key="6">
    <source>
        <dbReference type="ARBA" id="ARBA00022741"/>
    </source>
</evidence>
<comment type="caution">
    <text evidence="12">Lacks conserved residue(s) required for the propagation of feature annotation.</text>
</comment>
<keyword evidence="9 12" id="KW-0030">Aminoacyl-tRNA synthetase</keyword>
<dbReference type="Proteomes" id="UP000295632">
    <property type="component" value="Unassembled WGS sequence"/>
</dbReference>
<dbReference type="RefSeq" id="WP_133580902.1">
    <property type="nucleotide sequence ID" value="NZ_SNYJ01000010.1"/>
</dbReference>
<comment type="subcellular location">
    <subcellularLocation>
        <location evidence="1 12">Cytoplasm</location>
    </subcellularLocation>
</comment>
<keyword evidence="8 12" id="KW-0648">Protein biosynthesis</keyword>
<dbReference type="GO" id="GO:0005737">
    <property type="term" value="C:cytoplasm"/>
    <property type="evidence" value="ECO:0007669"/>
    <property type="project" value="UniProtKB-SubCell"/>
</dbReference>
<proteinExistence type="inferred from homology"/>
<dbReference type="EMBL" id="SNYJ01000010">
    <property type="protein sequence ID" value="TDQ38327.1"/>
    <property type="molecule type" value="Genomic_DNA"/>
</dbReference>
<evidence type="ECO:0000256" key="15">
    <source>
        <dbReference type="SAM" id="Coils"/>
    </source>
</evidence>
<dbReference type="PROSITE" id="PS50862">
    <property type="entry name" value="AA_TRNA_LIGASE_II"/>
    <property type="match status" value="1"/>
</dbReference>
<dbReference type="InterPro" id="IPR002314">
    <property type="entry name" value="aa-tRNA-synt_IIb"/>
</dbReference>
<protein>
    <recommendedName>
        <fullName evidence="12">Serine--tRNA ligase</fullName>
        <ecNumber evidence="12">6.1.1.11</ecNumber>
    </recommendedName>
    <alternativeName>
        <fullName evidence="12">Seryl-tRNA synthetase</fullName>
        <shortName evidence="12">SerRS</shortName>
    </alternativeName>
    <alternativeName>
        <fullName evidence="12">Seryl-tRNA(Ser/Sec) synthetase</fullName>
    </alternativeName>
</protein>
<keyword evidence="15" id="KW-0175">Coiled coil</keyword>
<gene>
    <name evidence="12" type="primary">serS</name>
    <name evidence="17" type="ORF">EV213_11069</name>
</gene>
<comment type="catalytic activity">
    <reaction evidence="11 12">
        <text>tRNA(Ser) + L-serine + ATP = L-seryl-tRNA(Ser) + AMP + diphosphate + H(+)</text>
        <dbReference type="Rhea" id="RHEA:12292"/>
        <dbReference type="Rhea" id="RHEA-COMP:9669"/>
        <dbReference type="Rhea" id="RHEA-COMP:9703"/>
        <dbReference type="ChEBI" id="CHEBI:15378"/>
        <dbReference type="ChEBI" id="CHEBI:30616"/>
        <dbReference type="ChEBI" id="CHEBI:33019"/>
        <dbReference type="ChEBI" id="CHEBI:33384"/>
        <dbReference type="ChEBI" id="CHEBI:78442"/>
        <dbReference type="ChEBI" id="CHEBI:78533"/>
        <dbReference type="ChEBI" id="CHEBI:456215"/>
        <dbReference type="EC" id="6.1.1.11"/>
    </reaction>
</comment>
<dbReference type="OrthoDB" id="9804647at2"/>
<feature type="binding site" evidence="13">
    <location>
        <position position="230"/>
    </location>
    <ligand>
        <name>L-serine</name>
        <dbReference type="ChEBI" id="CHEBI:33384"/>
    </ligand>
</feature>
<name>A0A4V6PWG1_9BACI</name>
<dbReference type="InterPro" id="IPR033729">
    <property type="entry name" value="SerRS_core"/>
</dbReference>
<dbReference type="GO" id="GO:0016260">
    <property type="term" value="P:selenocysteine biosynthetic process"/>
    <property type="evidence" value="ECO:0007669"/>
    <property type="project" value="UniProtKB-UniRule"/>
</dbReference>
<dbReference type="InterPro" id="IPR015866">
    <property type="entry name" value="Ser-tRNA-synth_1_N"/>
</dbReference>
<evidence type="ECO:0000256" key="1">
    <source>
        <dbReference type="ARBA" id="ARBA00004496"/>
    </source>
</evidence>
<evidence type="ECO:0000256" key="12">
    <source>
        <dbReference type="HAMAP-Rule" id="MF_00176"/>
    </source>
</evidence>
<accession>A0A4V6PWG1</accession>
<dbReference type="EC" id="6.1.1.11" evidence="12"/>
<dbReference type="PRINTS" id="PR00981">
    <property type="entry name" value="TRNASYNTHSER"/>
</dbReference>
<feature type="binding site" evidence="13">
    <location>
        <position position="261"/>
    </location>
    <ligand>
        <name>L-serine</name>
        <dbReference type="ChEBI" id="CHEBI:33384"/>
    </ligand>
</feature>
<comment type="domain">
    <text evidence="12">Consists of two distinct domains, a catalytic core and a N-terminal extension that is involved in tRNA binding.</text>
</comment>
<comment type="subunit">
    <text evidence="12">Homodimer. The tRNA molecule binds across the dimer.</text>
</comment>
<dbReference type="PANTHER" id="PTHR43697:SF1">
    <property type="entry name" value="SERINE--TRNA LIGASE"/>
    <property type="match status" value="1"/>
</dbReference>
<evidence type="ECO:0000256" key="10">
    <source>
        <dbReference type="ARBA" id="ARBA00047929"/>
    </source>
</evidence>
<keyword evidence="5 12" id="KW-0436">Ligase</keyword>
<feature type="binding site" evidence="12 14">
    <location>
        <begin position="348"/>
        <end position="351"/>
    </location>
    <ligand>
        <name>ATP</name>
        <dbReference type="ChEBI" id="CHEBI:30616"/>
    </ligand>
</feature>
<evidence type="ECO:0000256" key="3">
    <source>
        <dbReference type="ARBA" id="ARBA00010728"/>
    </source>
</evidence>
<dbReference type="UniPathway" id="UPA00906">
    <property type="reaction ID" value="UER00895"/>
</dbReference>
<dbReference type="InterPro" id="IPR006195">
    <property type="entry name" value="aa-tRNA-synth_II"/>
</dbReference>
<feature type="coiled-coil region" evidence="15">
    <location>
        <begin position="68"/>
        <end position="109"/>
    </location>
</feature>
<feature type="binding site" evidence="13">
    <location>
        <position position="381"/>
    </location>
    <ligand>
        <name>L-serine</name>
        <dbReference type="ChEBI" id="CHEBI:33384"/>
    </ligand>
</feature>
<dbReference type="GO" id="GO:0016740">
    <property type="term" value="F:transferase activity"/>
    <property type="evidence" value="ECO:0007669"/>
    <property type="project" value="UniProtKB-ARBA"/>
</dbReference>
<comment type="catalytic activity">
    <reaction evidence="10 12">
        <text>tRNA(Sec) + L-serine + ATP = L-seryl-tRNA(Sec) + AMP + diphosphate + H(+)</text>
        <dbReference type="Rhea" id="RHEA:42580"/>
        <dbReference type="Rhea" id="RHEA-COMP:9742"/>
        <dbReference type="Rhea" id="RHEA-COMP:10128"/>
        <dbReference type="ChEBI" id="CHEBI:15378"/>
        <dbReference type="ChEBI" id="CHEBI:30616"/>
        <dbReference type="ChEBI" id="CHEBI:33019"/>
        <dbReference type="ChEBI" id="CHEBI:33384"/>
        <dbReference type="ChEBI" id="CHEBI:78442"/>
        <dbReference type="ChEBI" id="CHEBI:78533"/>
        <dbReference type="ChEBI" id="CHEBI:456215"/>
        <dbReference type="EC" id="6.1.1.11"/>
    </reaction>
</comment>
<dbReference type="PANTHER" id="PTHR43697">
    <property type="entry name" value="SERYL-TRNA SYNTHETASE"/>
    <property type="match status" value="1"/>
</dbReference>
<organism evidence="17 18">
    <name type="scientific">Aureibacillus halotolerans</name>
    <dbReference type="NCBI Taxonomy" id="1508390"/>
    <lineage>
        <taxon>Bacteria</taxon>
        <taxon>Bacillati</taxon>
        <taxon>Bacillota</taxon>
        <taxon>Bacilli</taxon>
        <taxon>Bacillales</taxon>
        <taxon>Bacillaceae</taxon>
        <taxon>Aureibacillus</taxon>
    </lineage>
</organism>
<evidence type="ECO:0000259" key="16">
    <source>
        <dbReference type="PROSITE" id="PS50862"/>
    </source>
</evidence>
<dbReference type="Pfam" id="PF02403">
    <property type="entry name" value="Seryl_tRNA_N"/>
    <property type="match status" value="1"/>
</dbReference>